<accession>A0ABR9R2C5</accession>
<keyword evidence="1" id="KW-0175">Coiled coil</keyword>
<dbReference type="RefSeq" id="WP_193500552.1">
    <property type="nucleotide sequence ID" value="NZ_JADCKC010000002.1"/>
</dbReference>
<reference evidence="3 4" key="1">
    <citation type="submission" date="2020-10" db="EMBL/GenBank/DDBJ databases">
        <title>ChiBAC.</title>
        <authorList>
            <person name="Zenner C."/>
            <person name="Hitch T.C.A."/>
            <person name="Clavel T."/>
        </authorList>
    </citation>
    <scope>NUCLEOTIDE SEQUENCE [LARGE SCALE GENOMIC DNA]</scope>
    <source>
        <strain evidence="3 4">DSM 109015</strain>
    </source>
</reference>
<name>A0ABR9R2C5_9FIRM</name>
<evidence type="ECO:0000313" key="4">
    <source>
        <dbReference type="Proteomes" id="UP000768567"/>
    </source>
</evidence>
<keyword evidence="2" id="KW-0472">Membrane</keyword>
<keyword evidence="4" id="KW-1185">Reference proteome</keyword>
<dbReference type="EMBL" id="JADCKC010000002">
    <property type="protein sequence ID" value="MBE5037258.1"/>
    <property type="molecule type" value="Genomic_DNA"/>
</dbReference>
<protein>
    <submittedName>
        <fullName evidence="3">Uncharacterized protein</fullName>
    </submittedName>
</protein>
<feature type="coiled-coil region" evidence="1">
    <location>
        <begin position="61"/>
        <end position="88"/>
    </location>
</feature>
<evidence type="ECO:0000256" key="1">
    <source>
        <dbReference type="SAM" id="Coils"/>
    </source>
</evidence>
<keyword evidence="2" id="KW-0812">Transmembrane</keyword>
<dbReference type="Proteomes" id="UP000768567">
    <property type="component" value="Unassembled WGS sequence"/>
</dbReference>
<keyword evidence="2" id="KW-1133">Transmembrane helix</keyword>
<evidence type="ECO:0000256" key="2">
    <source>
        <dbReference type="SAM" id="Phobius"/>
    </source>
</evidence>
<comment type="caution">
    <text evidence="3">The sequence shown here is derived from an EMBL/GenBank/DDBJ whole genome shotgun (WGS) entry which is preliminary data.</text>
</comment>
<gene>
    <name evidence="3" type="ORF">INF35_05615</name>
</gene>
<evidence type="ECO:0000313" key="3">
    <source>
        <dbReference type="EMBL" id="MBE5037258.1"/>
    </source>
</evidence>
<proteinExistence type="predicted"/>
<feature type="transmembrane region" description="Helical" evidence="2">
    <location>
        <begin position="6"/>
        <end position="24"/>
    </location>
</feature>
<sequence length="88" mass="10070">MIEIIVALVTGGCSVIGVIISNMLSNRRTEQQIRVSQAVTETKIEELTREVREHNNFARRVPVLEEQMKVANHRIADLENSVDDIRRE</sequence>
<organism evidence="3 4">
    <name type="scientific">Gemmiger gallinarum</name>
    <dbReference type="NCBI Taxonomy" id="2779354"/>
    <lineage>
        <taxon>Bacteria</taxon>
        <taxon>Bacillati</taxon>
        <taxon>Bacillota</taxon>
        <taxon>Clostridia</taxon>
        <taxon>Eubacteriales</taxon>
        <taxon>Gemmiger</taxon>
    </lineage>
</organism>